<organism evidence="1 2">
    <name type="scientific">Talaromyces marneffei (strain ATCC 18224 / CBS 334.59 / QM 7333)</name>
    <name type="common">Penicillium marneffei</name>
    <dbReference type="NCBI Taxonomy" id="441960"/>
    <lineage>
        <taxon>Eukaryota</taxon>
        <taxon>Fungi</taxon>
        <taxon>Dikarya</taxon>
        <taxon>Ascomycota</taxon>
        <taxon>Pezizomycotina</taxon>
        <taxon>Eurotiomycetes</taxon>
        <taxon>Eurotiomycetidae</taxon>
        <taxon>Eurotiales</taxon>
        <taxon>Trichocomaceae</taxon>
        <taxon>Talaromyces</taxon>
        <taxon>Talaromyces sect. Talaromyces</taxon>
    </lineage>
</organism>
<dbReference type="EMBL" id="DS995905">
    <property type="protein sequence ID" value="EEA19552.1"/>
    <property type="molecule type" value="Genomic_DNA"/>
</dbReference>
<keyword evidence="2" id="KW-1185">Reference proteome</keyword>
<protein>
    <submittedName>
        <fullName evidence="1">Uncharacterized protein</fullName>
    </submittedName>
</protein>
<reference evidence="2" key="1">
    <citation type="journal article" date="2015" name="Genome Announc.">
        <title>Genome sequence of the AIDS-associated pathogen Penicillium marneffei (ATCC18224) and its near taxonomic relative Talaromyces stipitatus (ATCC10500).</title>
        <authorList>
            <person name="Nierman W.C."/>
            <person name="Fedorova-Abrams N.D."/>
            <person name="Andrianopoulos A."/>
        </authorList>
    </citation>
    <scope>NUCLEOTIDE SEQUENCE [LARGE SCALE GENOMIC DNA]</scope>
    <source>
        <strain evidence="2">ATCC 18224 / CBS 334.59 / QM 7333</strain>
    </source>
</reference>
<dbReference type="VEuPathDB" id="FungiDB:PMAA_003400"/>
<evidence type="ECO:0000313" key="1">
    <source>
        <dbReference type="EMBL" id="EEA19552.1"/>
    </source>
</evidence>
<dbReference type="AlphaFoldDB" id="B6QSY9"/>
<sequence>MEKKGSSIIGKVSRTLKRTLSSQVTRAEAGEQCGNLEKFVESTGAFNGIKKYQYVAIYPVTSLCDFITNTKHDTLLKEHGLWMCKTREPGEDDYAGTCDLEIIQQLREKRQTSFISHICREPTIHELCYKSMLIGDYEFGGSPLEACLLVTVYSLIQQLLQLKLSPEEDKIKVDIKMLSELKLKNSHWVRALSMLETLLTGTPSLKFCVLYWLPALDDSKTTKKKSEELLNLLYKYKILHGLRLVFVTWGESRLLKKQKLHQVEIKMDIERYPNPSNWRNVRPE</sequence>
<name>B6QSY9_TALMQ</name>
<dbReference type="PhylomeDB" id="B6QSY9"/>
<gene>
    <name evidence="1" type="ORF">PMAA_003400</name>
</gene>
<dbReference type="Proteomes" id="UP000001294">
    <property type="component" value="Unassembled WGS sequence"/>
</dbReference>
<proteinExistence type="predicted"/>
<dbReference type="HOGENOM" id="CLU_980408_0_0_1"/>
<accession>B6QSY9</accession>
<evidence type="ECO:0000313" key="2">
    <source>
        <dbReference type="Proteomes" id="UP000001294"/>
    </source>
</evidence>